<dbReference type="EMBL" id="DSIY01000316">
    <property type="protein sequence ID" value="HEG92488.1"/>
    <property type="molecule type" value="Genomic_DNA"/>
</dbReference>
<gene>
    <name evidence="7" type="ORF">ENP34_13790</name>
</gene>
<evidence type="ECO:0000256" key="4">
    <source>
        <dbReference type="ARBA" id="ARBA00023136"/>
    </source>
</evidence>
<feature type="transmembrane region" description="Helical" evidence="5">
    <location>
        <begin position="84"/>
        <end position="103"/>
    </location>
</feature>
<reference evidence="7" key="1">
    <citation type="journal article" date="2020" name="mSystems">
        <title>Genome- and Community-Level Interaction Insights into Carbon Utilization and Element Cycling Functions of Hydrothermarchaeota in Hydrothermal Sediment.</title>
        <authorList>
            <person name="Zhou Z."/>
            <person name="Liu Y."/>
            <person name="Xu W."/>
            <person name="Pan J."/>
            <person name="Luo Z.H."/>
            <person name="Li M."/>
        </authorList>
    </citation>
    <scope>NUCLEOTIDE SEQUENCE [LARGE SCALE GENOMIC DNA]</scope>
    <source>
        <strain evidence="7">SpSt-210</strain>
    </source>
</reference>
<dbReference type="PANTHER" id="PTHR37422">
    <property type="entry name" value="TEICHURONIC ACID BIOSYNTHESIS PROTEIN TUAE"/>
    <property type="match status" value="1"/>
</dbReference>
<feature type="transmembrane region" description="Helical" evidence="5">
    <location>
        <begin position="413"/>
        <end position="433"/>
    </location>
</feature>
<feature type="transmembrane region" description="Helical" evidence="5">
    <location>
        <begin position="381"/>
        <end position="407"/>
    </location>
</feature>
<evidence type="ECO:0000256" key="1">
    <source>
        <dbReference type="ARBA" id="ARBA00004141"/>
    </source>
</evidence>
<feature type="transmembrane region" description="Helical" evidence="5">
    <location>
        <begin position="286"/>
        <end position="304"/>
    </location>
</feature>
<feature type="transmembrane region" description="Helical" evidence="5">
    <location>
        <begin position="110"/>
        <end position="129"/>
    </location>
</feature>
<proteinExistence type="predicted"/>
<feature type="transmembrane region" description="Helical" evidence="5">
    <location>
        <begin position="141"/>
        <end position="159"/>
    </location>
</feature>
<name>A0A831TDB0_9BACT</name>
<dbReference type="GO" id="GO:0016874">
    <property type="term" value="F:ligase activity"/>
    <property type="evidence" value="ECO:0007669"/>
    <property type="project" value="UniProtKB-KW"/>
</dbReference>
<evidence type="ECO:0000256" key="3">
    <source>
        <dbReference type="ARBA" id="ARBA00022989"/>
    </source>
</evidence>
<dbReference type="Pfam" id="PF04932">
    <property type="entry name" value="Wzy_C"/>
    <property type="match status" value="1"/>
</dbReference>
<sequence length="505" mass="53734">MRGERAELAPSSELPRRAWEICLPAWPASTAPVPGWLVTAAGVVAAAAGGGLVGLVAAWLGPVAAAGLLAALVAGIAIVTDARAGLWVVLAICALLPFAVIPVKVVLTPALLETASAAVLGVWLLSTLLRRDRLLPVHTAGLWVALLLVVTLFAFVLGLGRGYTTQTYHDYMKFIFGVLLFYVVWSTTQTIDDARRLLTALLVVTGLAALGGLVLYIAGPQVTLLALARLIPYGYPSDRIVRYIEDDPAKPMRLTSTSVDPNSFAGLLAVVLVLAVVQGIARRPVLPRWLCWSVAAVLAPALLLTYSRAGWLGAAAGIGLAAVLRYRWMLVPGVAGLAGALALGLGEVFFQRLWLGFTLQDPATRMRLEEYRTALAIIREYPLFGVGFGDAPTIALWTGVSSIYLMVAERMGLLGLAAFLLAVGSIALAGLRAWRQTADQPAGDLLLALGGAQCAALFIGLFDHYFFNISFPHMATVFWTIHALILAVSQQVRPLSRIVSPPRRA</sequence>
<dbReference type="InterPro" id="IPR007016">
    <property type="entry name" value="O-antigen_ligase-rel_domated"/>
</dbReference>
<evidence type="ECO:0000256" key="5">
    <source>
        <dbReference type="SAM" id="Phobius"/>
    </source>
</evidence>
<feature type="domain" description="O-antigen ligase-related" evidence="6">
    <location>
        <begin position="296"/>
        <end position="420"/>
    </location>
</feature>
<feature type="transmembrane region" description="Helical" evidence="5">
    <location>
        <begin position="59"/>
        <end position="78"/>
    </location>
</feature>
<feature type="transmembrane region" description="Helical" evidence="5">
    <location>
        <begin position="334"/>
        <end position="360"/>
    </location>
</feature>
<protein>
    <submittedName>
        <fullName evidence="7">O-antigen ligase domain-containing protein</fullName>
    </submittedName>
</protein>
<feature type="transmembrane region" description="Helical" evidence="5">
    <location>
        <begin position="445"/>
        <end position="465"/>
    </location>
</feature>
<dbReference type="PANTHER" id="PTHR37422:SF13">
    <property type="entry name" value="LIPOPOLYSACCHARIDE BIOSYNTHESIS PROTEIN PA4999-RELATED"/>
    <property type="match status" value="1"/>
</dbReference>
<feature type="transmembrane region" description="Helical" evidence="5">
    <location>
        <begin position="262"/>
        <end position="280"/>
    </location>
</feature>
<evidence type="ECO:0000313" key="7">
    <source>
        <dbReference type="EMBL" id="HEG92488.1"/>
    </source>
</evidence>
<keyword evidence="2 5" id="KW-0812">Transmembrane</keyword>
<keyword evidence="4 5" id="KW-0472">Membrane</keyword>
<keyword evidence="3 5" id="KW-1133">Transmembrane helix</keyword>
<evidence type="ECO:0000256" key="2">
    <source>
        <dbReference type="ARBA" id="ARBA00022692"/>
    </source>
</evidence>
<dbReference type="AlphaFoldDB" id="A0A831TDB0"/>
<evidence type="ECO:0000259" key="6">
    <source>
        <dbReference type="Pfam" id="PF04932"/>
    </source>
</evidence>
<feature type="transmembrane region" description="Helical" evidence="5">
    <location>
        <begin position="33"/>
        <end position="52"/>
    </location>
</feature>
<organism evidence="7">
    <name type="scientific">Thermorudis peleae</name>
    <dbReference type="NCBI Taxonomy" id="1382356"/>
    <lineage>
        <taxon>Bacteria</taxon>
        <taxon>Pseudomonadati</taxon>
        <taxon>Thermomicrobiota</taxon>
        <taxon>Thermomicrobia</taxon>
        <taxon>Thermomicrobia incertae sedis</taxon>
        <taxon>Thermorudis</taxon>
    </lineage>
</organism>
<comment type="caution">
    <text evidence="7">The sequence shown here is derived from an EMBL/GenBank/DDBJ whole genome shotgun (WGS) entry which is preliminary data.</text>
</comment>
<feature type="transmembrane region" description="Helical" evidence="5">
    <location>
        <begin position="171"/>
        <end position="191"/>
    </location>
</feature>
<accession>A0A831TDB0</accession>
<dbReference type="GO" id="GO:0016020">
    <property type="term" value="C:membrane"/>
    <property type="evidence" value="ECO:0007669"/>
    <property type="project" value="UniProtKB-SubCell"/>
</dbReference>
<comment type="subcellular location">
    <subcellularLocation>
        <location evidence="1">Membrane</location>
        <topology evidence="1">Multi-pass membrane protein</topology>
    </subcellularLocation>
</comment>
<dbReference type="InterPro" id="IPR051533">
    <property type="entry name" value="WaaL-like"/>
</dbReference>
<feature type="transmembrane region" description="Helical" evidence="5">
    <location>
        <begin position="197"/>
        <end position="219"/>
    </location>
</feature>
<keyword evidence="7" id="KW-0436">Ligase</keyword>